<dbReference type="NCBIfam" id="NF008805">
    <property type="entry name" value="PRK11824.1"/>
    <property type="match status" value="1"/>
</dbReference>
<comment type="caution">
    <text evidence="9">The sequence shown here is derived from an EMBL/GenBank/DDBJ whole genome shotgun (WGS) entry which is preliminary data.</text>
</comment>
<dbReference type="InterPro" id="IPR004087">
    <property type="entry name" value="KH_dom"/>
</dbReference>
<dbReference type="SUPFAM" id="SSF54211">
    <property type="entry name" value="Ribosomal protein S5 domain 2-like"/>
    <property type="match status" value="2"/>
</dbReference>
<dbReference type="FunFam" id="3.30.1370.10:FF:000001">
    <property type="entry name" value="Polyribonucleotide nucleotidyltransferase"/>
    <property type="match status" value="1"/>
</dbReference>
<evidence type="ECO:0000256" key="1">
    <source>
        <dbReference type="ARBA" id="ARBA00022490"/>
    </source>
</evidence>
<dbReference type="SUPFAM" id="SSF46915">
    <property type="entry name" value="Polynucleotide phosphorylase/guanosine pentaphosphate synthase (PNPase/GPSI), domain 3"/>
    <property type="match status" value="1"/>
</dbReference>
<dbReference type="SMART" id="SM00322">
    <property type="entry name" value="KH"/>
    <property type="match status" value="1"/>
</dbReference>
<dbReference type="Pfam" id="PF03726">
    <property type="entry name" value="PNPase"/>
    <property type="match status" value="1"/>
</dbReference>
<dbReference type="GO" id="GO:0006402">
    <property type="term" value="P:mRNA catabolic process"/>
    <property type="evidence" value="ECO:0007669"/>
    <property type="project" value="InterPro"/>
</dbReference>
<dbReference type="InterPro" id="IPR012162">
    <property type="entry name" value="PNPase"/>
</dbReference>
<keyword evidence="3 9" id="KW-0548">Nucleotidyltransferase</keyword>
<dbReference type="InterPro" id="IPR020568">
    <property type="entry name" value="Ribosomal_Su5_D2-typ_SF"/>
</dbReference>
<name>A0A7V2WLU8_9BACT</name>
<dbReference type="GO" id="GO:0004654">
    <property type="term" value="F:polyribonucleotide nucleotidyltransferase activity"/>
    <property type="evidence" value="ECO:0007669"/>
    <property type="project" value="UniProtKB-EC"/>
</dbReference>
<evidence type="ECO:0000313" key="9">
    <source>
        <dbReference type="EMBL" id="HFC03928.1"/>
    </source>
</evidence>
<reference evidence="9" key="1">
    <citation type="journal article" date="2020" name="mSystems">
        <title>Genome- and Community-Level Interaction Insights into Carbon Utilization and Element Cycling Functions of Hydrothermarchaeota in Hydrothermal Sediment.</title>
        <authorList>
            <person name="Zhou Z."/>
            <person name="Liu Y."/>
            <person name="Xu W."/>
            <person name="Pan J."/>
            <person name="Luo Z.H."/>
            <person name="Li M."/>
        </authorList>
    </citation>
    <scope>NUCLEOTIDE SEQUENCE [LARGE SCALE GENOMIC DNA]</scope>
    <source>
        <strain evidence="9">HyVt-513</strain>
    </source>
</reference>
<evidence type="ECO:0000256" key="7">
    <source>
        <dbReference type="PROSITE-ProRule" id="PRU00117"/>
    </source>
</evidence>
<feature type="non-terminal residue" evidence="9">
    <location>
        <position position="671"/>
    </location>
</feature>
<dbReference type="PANTHER" id="PTHR11252:SF0">
    <property type="entry name" value="POLYRIBONUCLEOTIDE NUCLEOTIDYLTRANSFERASE 1, MITOCHONDRIAL"/>
    <property type="match status" value="1"/>
</dbReference>
<dbReference type="Pfam" id="PF03725">
    <property type="entry name" value="RNase_PH_C"/>
    <property type="match status" value="2"/>
</dbReference>
<evidence type="ECO:0000256" key="2">
    <source>
        <dbReference type="ARBA" id="ARBA00022679"/>
    </source>
</evidence>
<evidence type="ECO:0000256" key="6">
    <source>
        <dbReference type="ARBA" id="ARBA00022884"/>
    </source>
</evidence>
<feature type="domain" description="K Homology" evidence="8">
    <location>
        <begin position="581"/>
        <end position="647"/>
    </location>
</feature>
<dbReference type="GO" id="GO:0006396">
    <property type="term" value="P:RNA processing"/>
    <property type="evidence" value="ECO:0007669"/>
    <property type="project" value="InterPro"/>
</dbReference>
<dbReference type="SUPFAM" id="SSF55666">
    <property type="entry name" value="Ribonuclease PH domain 2-like"/>
    <property type="match status" value="2"/>
</dbReference>
<protein>
    <submittedName>
        <fullName evidence="9">Polyribonucleotide nucleotidyltransferase</fullName>
        <ecNumber evidence="9">2.7.7.8</ecNumber>
    </submittedName>
</protein>
<dbReference type="SUPFAM" id="SSF54791">
    <property type="entry name" value="Eukaryotic type KH-domain (KH-domain type I)"/>
    <property type="match status" value="1"/>
</dbReference>
<dbReference type="PANTHER" id="PTHR11252">
    <property type="entry name" value="POLYRIBONUCLEOTIDE NUCLEOTIDYLTRANSFERASE"/>
    <property type="match status" value="1"/>
</dbReference>
<keyword evidence="4" id="KW-0479">Metal-binding</keyword>
<dbReference type="InterPro" id="IPR015848">
    <property type="entry name" value="PNPase_PH_RNA-bd_bac/org-type"/>
</dbReference>
<dbReference type="InterPro" id="IPR036345">
    <property type="entry name" value="ExoRNase_PH_dom2_sf"/>
</dbReference>
<proteinExistence type="predicted"/>
<evidence type="ECO:0000256" key="3">
    <source>
        <dbReference type="ARBA" id="ARBA00022695"/>
    </source>
</evidence>
<gene>
    <name evidence="9" type="ORF">ENJ74_03550</name>
</gene>
<dbReference type="Pfam" id="PF01138">
    <property type="entry name" value="RNase_PH"/>
    <property type="match status" value="2"/>
</dbReference>
<dbReference type="Gene3D" id="3.30.230.70">
    <property type="entry name" value="GHMP Kinase, N-terminal domain"/>
    <property type="match status" value="2"/>
</dbReference>
<evidence type="ECO:0000256" key="5">
    <source>
        <dbReference type="ARBA" id="ARBA00022842"/>
    </source>
</evidence>
<dbReference type="InterPro" id="IPR036612">
    <property type="entry name" value="KH_dom_type_1_sf"/>
</dbReference>
<keyword evidence="6 7" id="KW-0694">RNA-binding</keyword>
<dbReference type="GO" id="GO:0003723">
    <property type="term" value="F:RNA binding"/>
    <property type="evidence" value="ECO:0007669"/>
    <property type="project" value="UniProtKB-UniRule"/>
</dbReference>
<dbReference type="GO" id="GO:0046872">
    <property type="term" value="F:metal ion binding"/>
    <property type="evidence" value="ECO:0007669"/>
    <property type="project" value="UniProtKB-KW"/>
</dbReference>
<accession>A0A7V2WLU8</accession>
<keyword evidence="1" id="KW-0963">Cytoplasm</keyword>
<keyword evidence="5" id="KW-0460">Magnesium</keyword>
<dbReference type="InterPro" id="IPR036456">
    <property type="entry name" value="PNPase_PH_RNA-bd_sf"/>
</dbReference>
<dbReference type="Pfam" id="PF00013">
    <property type="entry name" value="KH_1"/>
    <property type="match status" value="1"/>
</dbReference>
<dbReference type="Gene3D" id="3.30.1370.10">
    <property type="entry name" value="K Homology domain, type 1"/>
    <property type="match status" value="1"/>
</dbReference>
<dbReference type="FunFam" id="3.30.230.70:FF:000029">
    <property type="entry name" value="Polyribonucleotide nucleotidyltransferase"/>
    <property type="match status" value="1"/>
</dbReference>
<organism evidence="9">
    <name type="scientific">Nitratifractor salsuginis</name>
    <dbReference type="NCBI Taxonomy" id="269261"/>
    <lineage>
        <taxon>Bacteria</taxon>
        <taxon>Pseudomonadati</taxon>
        <taxon>Campylobacterota</taxon>
        <taxon>Epsilonproteobacteria</taxon>
        <taxon>Campylobacterales</taxon>
        <taxon>Sulfurovaceae</taxon>
        <taxon>Nitratifractor</taxon>
    </lineage>
</organism>
<dbReference type="InterPro" id="IPR004088">
    <property type="entry name" value="KH_dom_type_1"/>
</dbReference>
<keyword evidence="2 9" id="KW-0808">Transferase</keyword>
<dbReference type="InterPro" id="IPR015847">
    <property type="entry name" value="ExoRNase_PH_dom2"/>
</dbReference>
<dbReference type="CDD" id="cd11364">
    <property type="entry name" value="RNase_PH_PNPase_2"/>
    <property type="match status" value="1"/>
</dbReference>
<dbReference type="InterPro" id="IPR027408">
    <property type="entry name" value="PNPase/RNase_PH_dom_sf"/>
</dbReference>
<evidence type="ECO:0000256" key="4">
    <source>
        <dbReference type="ARBA" id="ARBA00022723"/>
    </source>
</evidence>
<dbReference type="EC" id="2.7.7.8" evidence="9"/>
<dbReference type="AlphaFoldDB" id="A0A7V2WLU8"/>
<dbReference type="GO" id="GO:0000175">
    <property type="term" value="F:3'-5'-RNA exonuclease activity"/>
    <property type="evidence" value="ECO:0007669"/>
    <property type="project" value="TreeGrafter"/>
</dbReference>
<sequence>MQEKIIEIEANRLNESYTLGKVARQSNGSVIYRSGKTVILATVVMDEKPVNEPFLPLTVQYIEKAYAAAKIPGGFIKRESKPSDFETLTSRIVDRSLRPLFPTDFAYPTVITILVLSADPETDLQVAALHAANAALLVSDLPVRRSIAAVRIGRRNDERLLNPTRSAMEESALDLLLVGSDEELLMIEMAAKATETTEVGEMPDPELLMGPMPILLPHQESNELGEDELVALVGQAQGEIAAACRRYEEAFLPQKKEVPSLPSVTDPERLEELTALVRERFGSEIQAAMEGLSKSERGDIIDGVMQRVEAFLQEAGMHRDPLEVYRAIETVKREKLRRQILEEGRRADGRKLEEVRPISIETNLLPSVHGSCLFTRGETQALATVTLGEGKEGQLYEMLTERAPRTERFMVHYNFPPFSVGEARPIGAPSRRELGHGNLAKRALEPVIDRELSRTIRLVSEILESNGSSSMATVCAGSLALISAEAEISDLVAGVAMGLVKEGDNYAILTDIMGLEDHDGDMDFKVAGTRKGITAMQMDIKLGGLDLKILEEALLQARTARLHILDLMEEAQRHIVPSAALPVSEHFHIDPSRIVHIIGKAGSTIREIIERFEVKIDLDREKGGVKVTGHDRDKVKAAREHIEGIATREEPAIPQYRVGETYRGIVKRVVD</sequence>
<dbReference type="PIRSF" id="PIRSF005499">
    <property type="entry name" value="PNPase"/>
    <property type="match status" value="1"/>
</dbReference>
<dbReference type="InterPro" id="IPR001247">
    <property type="entry name" value="ExoRNase_PH_dom1"/>
</dbReference>
<evidence type="ECO:0000259" key="8">
    <source>
        <dbReference type="SMART" id="SM00322"/>
    </source>
</evidence>
<dbReference type="EMBL" id="DRNO01000239">
    <property type="protein sequence ID" value="HFC03928.1"/>
    <property type="molecule type" value="Genomic_DNA"/>
</dbReference>
<dbReference type="Proteomes" id="UP000885722">
    <property type="component" value="Unassembled WGS sequence"/>
</dbReference>
<dbReference type="GO" id="GO:0005829">
    <property type="term" value="C:cytosol"/>
    <property type="evidence" value="ECO:0007669"/>
    <property type="project" value="TreeGrafter"/>
</dbReference>
<dbReference type="CDD" id="cd02393">
    <property type="entry name" value="KH-I_PNPase"/>
    <property type="match status" value="1"/>
</dbReference>
<dbReference type="PROSITE" id="PS50084">
    <property type="entry name" value="KH_TYPE_1"/>
    <property type="match status" value="1"/>
</dbReference>